<dbReference type="SUPFAM" id="SSF46689">
    <property type="entry name" value="Homeodomain-like"/>
    <property type="match status" value="1"/>
</dbReference>
<organism evidence="12 13">
    <name type="scientific">Felis catus</name>
    <name type="common">Cat</name>
    <name type="synonym">Felis silvestris catus</name>
    <dbReference type="NCBI Taxonomy" id="9685"/>
    <lineage>
        <taxon>Eukaryota</taxon>
        <taxon>Metazoa</taxon>
        <taxon>Chordata</taxon>
        <taxon>Craniata</taxon>
        <taxon>Vertebrata</taxon>
        <taxon>Euteleostomi</taxon>
        <taxon>Mammalia</taxon>
        <taxon>Eutheria</taxon>
        <taxon>Laurasiatheria</taxon>
        <taxon>Carnivora</taxon>
        <taxon>Feliformia</taxon>
        <taxon>Felidae</taxon>
        <taxon>Felinae</taxon>
        <taxon>Felis</taxon>
    </lineage>
</organism>
<dbReference type="Ensembl" id="ENSFCTT00005005654.1">
    <property type="protein sequence ID" value="ENSFCTP00005003503.1"/>
    <property type="gene ID" value="ENSFCTG00005002152.1"/>
</dbReference>
<evidence type="ECO:0000256" key="1">
    <source>
        <dbReference type="ARBA" id="ARBA00004123"/>
    </source>
</evidence>
<sequence length="133" mass="13762">MSAETASGPTEDQVEILEYNFNKVNKHPDPTTLCLIAAEAGLSEEETQVSPARAPTPCPPRPSRECGVPLALDSHLAALPLSSVASAGTPGVQTPLRSTAASQLPGSEGAPSAPQSQLPQEPFRNLTITLPSP</sequence>
<dbReference type="GeneTree" id="ENSGT00390000017143"/>
<evidence type="ECO:0000313" key="12">
    <source>
        <dbReference type="Ensembl" id="ENSFCTP00005003503.1"/>
    </source>
</evidence>
<dbReference type="InterPro" id="IPR009057">
    <property type="entry name" value="Homeodomain-like_sf"/>
</dbReference>
<feature type="region of interest" description="Disordered" evidence="11">
    <location>
        <begin position="85"/>
        <end position="133"/>
    </location>
</feature>
<reference evidence="12" key="3">
    <citation type="submission" date="2025-09" db="UniProtKB">
        <authorList>
            <consortium name="Ensembl"/>
        </authorList>
    </citation>
    <scope>IDENTIFICATION</scope>
    <source>
        <strain evidence="12">breed Abyssinian</strain>
    </source>
</reference>
<protein>
    <recommendedName>
        <fullName evidence="2">Homeodomain-only protein</fullName>
    </recommendedName>
    <alternativeName>
        <fullName evidence="9">Odd homeobox protein 1</fullName>
    </alternativeName>
</protein>
<dbReference type="InterPro" id="IPR001356">
    <property type="entry name" value="HD"/>
</dbReference>
<keyword evidence="7" id="KW-0804">Transcription</keyword>
<evidence type="ECO:0000256" key="7">
    <source>
        <dbReference type="ARBA" id="ARBA00023163"/>
    </source>
</evidence>
<feature type="region of interest" description="Disordered" evidence="11">
    <location>
        <begin position="43"/>
        <end position="64"/>
    </location>
</feature>
<evidence type="ECO:0000256" key="4">
    <source>
        <dbReference type="ARBA" id="ARBA00022491"/>
    </source>
</evidence>
<dbReference type="Gene3D" id="1.10.10.60">
    <property type="entry name" value="Homeodomain-like"/>
    <property type="match status" value="1"/>
</dbReference>
<evidence type="ECO:0000313" key="13">
    <source>
        <dbReference type="Proteomes" id="UP000823872"/>
    </source>
</evidence>
<comment type="subunit">
    <text evidence="10">Interacts with serum response factor (SRF). Component of a large complex containing histone deacetylases such as HDAC2. Interacts with the acetylated forms of HSPA1A and HSPA1B. Interacts with HSPA8.</text>
</comment>
<proteinExistence type="predicted"/>
<evidence type="ECO:0000256" key="8">
    <source>
        <dbReference type="ARBA" id="ARBA00023242"/>
    </source>
</evidence>
<dbReference type="PANTHER" id="PTHR21408">
    <property type="entry name" value="HOMEODOMAIN-ONLY PROTEIN"/>
    <property type="match status" value="1"/>
</dbReference>
<evidence type="ECO:0000256" key="10">
    <source>
        <dbReference type="ARBA" id="ARBA00046599"/>
    </source>
</evidence>
<reference evidence="12 13" key="1">
    <citation type="submission" date="2021-02" db="EMBL/GenBank/DDBJ databases">
        <title>Safari Cat Assemblies.</title>
        <authorList>
            <person name="Bredemeyer K.R."/>
            <person name="Murphy W.J."/>
        </authorList>
    </citation>
    <scope>NUCLEOTIDE SEQUENCE [LARGE SCALE GENOMIC DNA]</scope>
</reference>
<evidence type="ECO:0000256" key="2">
    <source>
        <dbReference type="ARBA" id="ARBA00021327"/>
    </source>
</evidence>
<dbReference type="Proteomes" id="UP000823872">
    <property type="component" value="Chromosome B1"/>
</dbReference>
<keyword evidence="8" id="KW-0539">Nucleus</keyword>
<gene>
    <name evidence="12" type="primary">HOPX</name>
</gene>
<keyword evidence="13" id="KW-1185">Reference proteome</keyword>
<evidence type="ECO:0000256" key="3">
    <source>
        <dbReference type="ARBA" id="ARBA00022473"/>
    </source>
</evidence>
<comment type="subcellular location">
    <subcellularLocation>
        <location evidence="1">Nucleus</location>
    </subcellularLocation>
</comment>
<dbReference type="InterPro" id="IPR039162">
    <property type="entry name" value="HOPX"/>
</dbReference>
<evidence type="ECO:0000256" key="9">
    <source>
        <dbReference type="ARBA" id="ARBA00031117"/>
    </source>
</evidence>
<keyword evidence="5" id="KW-0805">Transcription regulation</keyword>
<evidence type="ECO:0000256" key="6">
    <source>
        <dbReference type="ARBA" id="ARBA00023155"/>
    </source>
</evidence>
<name>A0ABI7VZQ1_FELCA</name>
<keyword evidence="3" id="KW-0217">Developmental protein</keyword>
<evidence type="ECO:0000256" key="11">
    <source>
        <dbReference type="SAM" id="MobiDB-lite"/>
    </source>
</evidence>
<accession>A0ABI7VZQ1</accession>
<evidence type="ECO:0000256" key="5">
    <source>
        <dbReference type="ARBA" id="ARBA00023015"/>
    </source>
</evidence>
<reference evidence="12" key="2">
    <citation type="submission" date="2025-08" db="UniProtKB">
        <authorList>
            <consortium name="Ensembl"/>
        </authorList>
    </citation>
    <scope>IDENTIFICATION</scope>
    <source>
        <strain evidence="12">breed Abyssinian</strain>
    </source>
</reference>
<feature type="compositionally biased region" description="Polar residues" evidence="11">
    <location>
        <begin position="91"/>
        <end position="105"/>
    </location>
</feature>
<keyword evidence="6" id="KW-0371">Homeobox</keyword>
<keyword evidence="4" id="KW-0678">Repressor</keyword>
<dbReference type="PANTHER" id="PTHR21408:SF1">
    <property type="entry name" value="HOMEODOMAIN-ONLY PROTEIN"/>
    <property type="match status" value="1"/>
</dbReference>
<dbReference type="CDD" id="cd00086">
    <property type="entry name" value="homeodomain"/>
    <property type="match status" value="1"/>
</dbReference>